<organism evidence="2 3">
    <name type="scientific">Laccaria amethystina LaAM-08-1</name>
    <dbReference type="NCBI Taxonomy" id="1095629"/>
    <lineage>
        <taxon>Eukaryota</taxon>
        <taxon>Fungi</taxon>
        <taxon>Dikarya</taxon>
        <taxon>Basidiomycota</taxon>
        <taxon>Agaricomycotina</taxon>
        <taxon>Agaricomycetes</taxon>
        <taxon>Agaricomycetidae</taxon>
        <taxon>Agaricales</taxon>
        <taxon>Agaricineae</taxon>
        <taxon>Hydnangiaceae</taxon>
        <taxon>Laccaria</taxon>
    </lineage>
</organism>
<evidence type="ECO:0000259" key="1">
    <source>
        <dbReference type="Pfam" id="PF24016"/>
    </source>
</evidence>
<name>A0A0C9WNN4_9AGAR</name>
<sequence>MALAVSGSDINPLAPSNQLHPRILFSSSQVTTMIVKKQEEANVKTDIAEDSASNKRPANLLSLRRSSSSIPSSVLPPLPEGVSEDTRRNFFLKTKDSKIEADVTIVPCSVPDSVDEKGKRKVVLHAKMSDGRVALKLYDASPPPYQLNRHHLRRTHPPQPPSFLPRAITPQSQGWQNPLLRGCPSADHHFIRSFIKCFLGEFVAEEWGENGEEVTA</sequence>
<reference evidence="2 3" key="1">
    <citation type="submission" date="2014-04" db="EMBL/GenBank/DDBJ databases">
        <authorList>
            <consortium name="DOE Joint Genome Institute"/>
            <person name="Kuo A."/>
            <person name="Kohler A."/>
            <person name="Nagy L.G."/>
            <person name="Floudas D."/>
            <person name="Copeland A."/>
            <person name="Barry K.W."/>
            <person name="Cichocki N."/>
            <person name="Veneault-Fourrey C."/>
            <person name="LaButti K."/>
            <person name="Lindquist E.A."/>
            <person name="Lipzen A."/>
            <person name="Lundell T."/>
            <person name="Morin E."/>
            <person name="Murat C."/>
            <person name="Sun H."/>
            <person name="Tunlid A."/>
            <person name="Henrissat B."/>
            <person name="Grigoriev I.V."/>
            <person name="Hibbett D.S."/>
            <person name="Martin F."/>
            <person name="Nordberg H.P."/>
            <person name="Cantor M.N."/>
            <person name="Hua S.X."/>
        </authorList>
    </citation>
    <scope>NUCLEOTIDE SEQUENCE [LARGE SCALE GENOMIC DNA]</scope>
    <source>
        <strain evidence="2 3">LaAM-08-1</strain>
    </source>
</reference>
<accession>A0A0C9WNN4</accession>
<evidence type="ECO:0000313" key="3">
    <source>
        <dbReference type="Proteomes" id="UP000054477"/>
    </source>
</evidence>
<feature type="domain" description="DUF7330" evidence="1">
    <location>
        <begin position="67"/>
        <end position="148"/>
    </location>
</feature>
<keyword evidence="3" id="KW-1185">Reference proteome</keyword>
<dbReference type="HOGENOM" id="CLU_070382_3_0_1"/>
<reference evidence="3" key="2">
    <citation type="submission" date="2015-01" db="EMBL/GenBank/DDBJ databases">
        <title>Evolutionary Origins and Diversification of the Mycorrhizal Mutualists.</title>
        <authorList>
            <consortium name="DOE Joint Genome Institute"/>
            <consortium name="Mycorrhizal Genomics Consortium"/>
            <person name="Kohler A."/>
            <person name="Kuo A."/>
            <person name="Nagy L.G."/>
            <person name="Floudas D."/>
            <person name="Copeland A."/>
            <person name="Barry K.W."/>
            <person name="Cichocki N."/>
            <person name="Veneault-Fourrey C."/>
            <person name="LaButti K."/>
            <person name="Lindquist E.A."/>
            <person name="Lipzen A."/>
            <person name="Lundell T."/>
            <person name="Morin E."/>
            <person name="Murat C."/>
            <person name="Riley R."/>
            <person name="Ohm R."/>
            <person name="Sun H."/>
            <person name="Tunlid A."/>
            <person name="Henrissat B."/>
            <person name="Grigoriev I.V."/>
            <person name="Hibbett D.S."/>
            <person name="Martin F."/>
        </authorList>
    </citation>
    <scope>NUCLEOTIDE SEQUENCE [LARGE SCALE GENOMIC DNA]</scope>
    <source>
        <strain evidence="3">LaAM-08-1</strain>
    </source>
</reference>
<dbReference type="AlphaFoldDB" id="A0A0C9WNN4"/>
<protein>
    <recommendedName>
        <fullName evidence="1">DUF7330 domain-containing protein</fullName>
    </recommendedName>
</protein>
<gene>
    <name evidence="2" type="ORF">K443DRAFT_459202</name>
</gene>
<proteinExistence type="predicted"/>
<dbReference type="OrthoDB" id="5289249at2759"/>
<dbReference type="EMBL" id="KN838938">
    <property type="protein sequence ID" value="KIJ92090.1"/>
    <property type="molecule type" value="Genomic_DNA"/>
</dbReference>
<dbReference type="InterPro" id="IPR055754">
    <property type="entry name" value="DUF7330"/>
</dbReference>
<evidence type="ECO:0000313" key="2">
    <source>
        <dbReference type="EMBL" id="KIJ92090.1"/>
    </source>
</evidence>
<dbReference type="Pfam" id="PF24016">
    <property type="entry name" value="DUF7330"/>
    <property type="match status" value="1"/>
</dbReference>
<dbReference type="Proteomes" id="UP000054477">
    <property type="component" value="Unassembled WGS sequence"/>
</dbReference>